<evidence type="ECO:0000256" key="4">
    <source>
        <dbReference type="ARBA" id="ARBA00023136"/>
    </source>
</evidence>
<dbReference type="AlphaFoldDB" id="A0A918IQW0"/>
<comment type="subcellular location">
    <subcellularLocation>
        <location evidence="1">Membrane</location>
        <topology evidence="1">Multi-pass membrane protein</topology>
    </subcellularLocation>
</comment>
<organism evidence="6 7">
    <name type="scientific">Gemmobacter lanyuensis</name>
    <dbReference type="NCBI Taxonomy" id="1054497"/>
    <lineage>
        <taxon>Bacteria</taxon>
        <taxon>Pseudomonadati</taxon>
        <taxon>Pseudomonadota</taxon>
        <taxon>Alphaproteobacteria</taxon>
        <taxon>Rhodobacterales</taxon>
        <taxon>Paracoccaceae</taxon>
        <taxon>Gemmobacter</taxon>
    </lineage>
</organism>
<feature type="transmembrane region" description="Helical" evidence="5">
    <location>
        <begin position="154"/>
        <end position="173"/>
    </location>
</feature>
<sequence length="232" mass="24737">MTMIFTDFGKALGQLGDPRFLRVVAMGLGLSLLLLIAVYAGVVTLIGWFVPDSVTLPWIGAVSGVDALLSVGSIFVMIGVSAFLMVPVAALFSGLFLESVADAVEDRHYPGLPETAGLSLGESLKEALGFFGLLVVANLLALMFYLFAGPLAPLVFWAVNGFLLGREYFTLVAQRRLGRAQAAALRARFGTQIWLAGALMSVPLSVPVLNLIVPVLGVATFTHMFHRLAAQR</sequence>
<feature type="transmembrane region" description="Helical" evidence="5">
    <location>
        <begin position="20"/>
        <end position="50"/>
    </location>
</feature>
<dbReference type="InterPro" id="IPR059112">
    <property type="entry name" value="CysZ/EI24"/>
</dbReference>
<feature type="transmembrane region" description="Helical" evidence="5">
    <location>
        <begin position="70"/>
        <end position="97"/>
    </location>
</feature>
<evidence type="ECO:0000256" key="2">
    <source>
        <dbReference type="ARBA" id="ARBA00022692"/>
    </source>
</evidence>
<dbReference type="Pfam" id="PF07264">
    <property type="entry name" value="EI24"/>
    <property type="match status" value="1"/>
</dbReference>
<evidence type="ECO:0000313" key="6">
    <source>
        <dbReference type="EMBL" id="GGW27773.1"/>
    </source>
</evidence>
<evidence type="ECO:0000256" key="1">
    <source>
        <dbReference type="ARBA" id="ARBA00004141"/>
    </source>
</evidence>
<reference evidence="6" key="1">
    <citation type="journal article" date="2014" name="Int. J. Syst. Evol. Microbiol.">
        <title>Complete genome sequence of Corynebacterium casei LMG S-19264T (=DSM 44701T), isolated from a smear-ripened cheese.</title>
        <authorList>
            <consortium name="US DOE Joint Genome Institute (JGI-PGF)"/>
            <person name="Walter F."/>
            <person name="Albersmeier A."/>
            <person name="Kalinowski J."/>
            <person name="Ruckert C."/>
        </authorList>
    </citation>
    <scope>NUCLEOTIDE SEQUENCE</scope>
    <source>
        <strain evidence="6">KCTC 23714</strain>
    </source>
</reference>
<dbReference type="EMBL" id="BMYQ01000003">
    <property type="protein sequence ID" value="GGW27773.1"/>
    <property type="molecule type" value="Genomic_DNA"/>
</dbReference>
<keyword evidence="3 5" id="KW-1133">Transmembrane helix</keyword>
<keyword evidence="7" id="KW-1185">Reference proteome</keyword>
<name>A0A918IQW0_9RHOB</name>
<evidence type="ECO:0000256" key="5">
    <source>
        <dbReference type="SAM" id="Phobius"/>
    </source>
</evidence>
<protein>
    <submittedName>
        <fullName evidence="6">Membrane protein</fullName>
    </submittedName>
</protein>
<reference evidence="6" key="2">
    <citation type="submission" date="2020-09" db="EMBL/GenBank/DDBJ databases">
        <authorList>
            <person name="Sun Q."/>
            <person name="Kim S."/>
        </authorList>
    </citation>
    <scope>NUCLEOTIDE SEQUENCE</scope>
    <source>
        <strain evidence="6">KCTC 23714</strain>
    </source>
</reference>
<feature type="transmembrane region" description="Helical" evidence="5">
    <location>
        <begin position="127"/>
        <end position="148"/>
    </location>
</feature>
<keyword evidence="4 5" id="KW-0472">Membrane</keyword>
<accession>A0A918IQW0</accession>
<gene>
    <name evidence="6" type="ORF">GCM10011452_15430</name>
</gene>
<evidence type="ECO:0000313" key="7">
    <source>
        <dbReference type="Proteomes" id="UP000628984"/>
    </source>
</evidence>
<comment type="caution">
    <text evidence="6">The sequence shown here is derived from an EMBL/GenBank/DDBJ whole genome shotgun (WGS) entry which is preliminary data.</text>
</comment>
<proteinExistence type="predicted"/>
<keyword evidence="2 5" id="KW-0812">Transmembrane</keyword>
<feature type="transmembrane region" description="Helical" evidence="5">
    <location>
        <begin position="193"/>
        <end position="216"/>
    </location>
</feature>
<evidence type="ECO:0000256" key="3">
    <source>
        <dbReference type="ARBA" id="ARBA00022989"/>
    </source>
</evidence>
<dbReference type="Proteomes" id="UP000628984">
    <property type="component" value="Unassembled WGS sequence"/>
</dbReference>